<dbReference type="SUPFAM" id="SSF49452">
    <property type="entry name" value="Starch-binding domain-like"/>
    <property type="match status" value="1"/>
</dbReference>
<dbReference type="GO" id="GO:0004252">
    <property type="term" value="F:serine-type endopeptidase activity"/>
    <property type="evidence" value="ECO:0007669"/>
    <property type="project" value="UniProtKB-UniRule"/>
</dbReference>
<gene>
    <name evidence="16" type="ORF">Cch02nite_72310</name>
</gene>
<dbReference type="CDD" id="cd07481">
    <property type="entry name" value="Peptidases_S8_BacillopeptidaseF-like"/>
    <property type="match status" value="1"/>
</dbReference>
<dbReference type="SUPFAM" id="SSF55486">
    <property type="entry name" value="Metalloproteases ('zincins'), catalytic domain"/>
    <property type="match status" value="1"/>
</dbReference>
<dbReference type="InterPro" id="IPR013856">
    <property type="entry name" value="Peptidase_M4_domain"/>
</dbReference>
<dbReference type="PANTHER" id="PTHR33794:SF1">
    <property type="entry name" value="BACILLOLYSIN"/>
    <property type="match status" value="1"/>
</dbReference>
<evidence type="ECO:0000256" key="3">
    <source>
        <dbReference type="ARBA" id="ARBA00022723"/>
    </source>
</evidence>
<dbReference type="InterPro" id="IPR001570">
    <property type="entry name" value="Peptidase_M4_C_domain"/>
</dbReference>
<evidence type="ECO:0000259" key="15">
    <source>
        <dbReference type="Pfam" id="PF07504"/>
    </source>
</evidence>
<dbReference type="PROSITE" id="PS51892">
    <property type="entry name" value="SUBTILASE"/>
    <property type="match status" value="1"/>
</dbReference>
<evidence type="ECO:0000256" key="4">
    <source>
        <dbReference type="ARBA" id="ARBA00022729"/>
    </source>
</evidence>
<feature type="active site" evidence="8">
    <location>
        <position position="546"/>
    </location>
</feature>
<dbReference type="SUPFAM" id="SSF52743">
    <property type="entry name" value="Subtilisin-like"/>
    <property type="match status" value="1"/>
</dbReference>
<feature type="active site" description="Charge relay system" evidence="9">
    <location>
        <position position="1257"/>
    </location>
</feature>
<keyword evidence="17" id="KW-1185">Reference proteome</keyword>
<feature type="region of interest" description="Disordered" evidence="10">
    <location>
        <begin position="452"/>
        <end position="475"/>
    </location>
</feature>
<feature type="active site" description="Charge relay system" evidence="9">
    <location>
        <position position="1085"/>
    </location>
</feature>
<evidence type="ECO:0000256" key="5">
    <source>
        <dbReference type="ARBA" id="ARBA00022801"/>
    </source>
</evidence>
<evidence type="ECO:0000256" key="8">
    <source>
        <dbReference type="PIRSR" id="PIRSR623612-1"/>
    </source>
</evidence>
<feature type="transmembrane region" description="Helical" evidence="11">
    <location>
        <begin position="82"/>
        <end position="115"/>
    </location>
</feature>
<keyword evidence="11" id="KW-0812">Transmembrane</keyword>
<dbReference type="PANTHER" id="PTHR33794">
    <property type="entry name" value="BACILLOLYSIN"/>
    <property type="match status" value="1"/>
</dbReference>
<sequence>MRTWMKTARVARTAAALGLCGLAVTVAVGWLLLALLADATGETGLVARTLGGDLATVVATGAAATGAPVHWSLPNMGVEGEFWPAAMLFAGSPLVLLVLAPLAGGLTVGALSAAYARRRGRPAGRVLAAGAAGYALVMALVAVLAPTLGPADRFAVVRTSPLLVLLFAPLWAAAAGRAGAWLHGVLARRTPDGARRLAPVFAAVLTVLATFTVVGSNGPQPAPQPAVAAGPVVEAVPSDPFRRGVQDAVEALRQASGDRFLATQDPWRGVPSMLALASPVRGGVTGWLREHAGVFAVADPTGQLVPTRLDRDGLGQQHQWFDQAVRGVPVYGARVGVHLDATGGTVRGLTNGMQPALTVGDTRPKLASTRAVRTALRAMPGATQAEPAKLYLLPEPPHPDRPTQTTLTWRVVLTDGGEHGTRAYFVDAAGSGRIVKVQQLSESALHRTVWDAANTPNQQDPPARDEGGPPSSIANVNQAYDYAGDWYHYFLQEYGRDSYDGNGARLQMATRYTEVVGQSFNNAYWNGTDGIIFGENMTTRDIVGHEWTHAVTQFTANLLYDGQSGALNESFSDIFGEALEEYVTGQTNWLMGTGSALGTIRDMADPTAYGQPDHLRDFEFGCFDNGGVHTNSGIPNKAFYVLAKRIGIRPAAKIFYRALVIYLAPQSGFTDARNATLQSAWDLYGKQSTQADEVWRAWGSVGVDGVAEVARGSCSCFAEMSLHGDGLGGLSTSGFGLEQVTGALLRARQLLEDADSPALAHFNLVYQQANADALALLGADPVLQRKTAHVMQTLAPLLSTVGTAAGAGSIATKAVIDETVSVIDAYIEADRAHGSGRLADLLEAEFSGIDTAALAGRSANEVKDYFDVYYRDGTPRSGGATPSAAVDEQVNQALARSGRATVMVLMRDRADLSAAAGIAQHAERAGYVFRQLGLTASRSQQPLADYLRGHDARFEQFWLTNAVIVSDADAPLVQALAARSDIARIRESGTVKLQQAQPAPRAAAVGGVEWGVDRIRAPEVWSQFGTRGEGIVVANIDTGVQFDHPALVEHYRGKTATGFQHDYNWFDPSQVCGQFTNGPCDNNDHGTHTMGTMVGGDASNQTGVAPGAKWIAAKGCEGDSCTDSALLRSGQWVIAPTDGAGLNPRPDLAPNIVNNSWGGGSGDPFYADIVNAWVQAGIFPAFANGNSGAACDTASSPGDYPSSFSVGAFDVDNHIAGFSSRGPSRFNDEVKPDISAPGVSVRSTVPSNGYATFSGTSMATPHLAGTVALMWSAAPSLVGDIAETRRLLGATAVDMPDASCAGAGGDNNVWGEGRLDAYSAVAAVPRGPLGTTIGTVTDLAGRPVAGASVTARSGGDTTRTAVTDPAGSFSLPLPIGDYQLTATGFGFQNRTVAVQVQEGVSVRRDMQLTRVPRYRVQGQVKQGTVPAMGGTVSFVGTPLPAAKVDGLGWFGLRDVPAGQYTLRFGGDGCAGATTMAVTVDWDETVTVAAAPRTDSPSYGCASTATAHPATTSVLALTGDDATATVTLPFSFPLYSESYPTAYVSTNGMISFDRPSQLSINGEVPSHDSPNAAVYGFWDDLLVDAQASVRTGTSGSAPDRRFTVEWRDVAFADEPDQRVTFAIELGENGDVVLHYDALAASDRGAGDSATIGVEDASGVRGLRISRDEPVLRAGRSYRISMRGVFTGRVVDGAGAPIADTQVVVSTANEAESVLTGPDGRYRILLAPGAYTARYYRDAFTPVTVPFTVGVTEGFVVRDVTLAPSQYRRVSGFAYDDDGEPVGGATVVLFPYIGPNGYTAVSGADGSYEVPEVIPGDYLLILYGACQNIGYTYLNVGTSGVVKDVSANRTTDSTGRQCFPTTPQTTGATNTVPLTGDDATAAVTLPFAFRHYGVDYTSVYVSTNGLLTFGGPYAGKPYYDSVPDAAAPNAALFAYFDDLVIDASSSVRTGSAGSGADQRFVIEWHDALVAGTSGRVTVQVMLYADGRVRYQYLDVAAADRSGYEIVGIENQSGSVGLRPFATWGDPVTGLAIEFRPPVP</sequence>
<dbReference type="Proteomes" id="UP000619293">
    <property type="component" value="Unassembled WGS sequence"/>
</dbReference>
<dbReference type="GO" id="GO:0030246">
    <property type="term" value="F:carbohydrate binding"/>
    <property type="evidence" value="ECO:0007669"/>
    <property type="project" value="InterPro"/>
</dbReference>
<name>A0A8J3K6K1_9ACTN</name>
<feature type="transmembrane region" description="Helical" evidence="11">
    <location>
        <begin position="127"/>
        <end position="149"/>
    </location>
</feature>
<feature type="transmembrane region" description="Helical" evidence="11">
    <location>
        <begin position="197"/>
        <end position="215"/>
    </location>
</feature>
<dbReference type="Gene3D" id="1.10.390.10">
    <property type="entry name" value="Neutral Protease Domain 2"/>
    <property type="match status" value="1"/>
</dbReference>
<protein>
    <submittedName>
        <fullName evidence="16">Uncharacterized protein</fullName>
    </submittedName>
</protein>
<keyword evidence="4" id="KW-0732">Signal</keyword>
<feature type="active site" description="Charge relay system" evidence="9">
    <location>
        <position position="1037"/>
    </location>
</feature>
<dbReference type="InterPro" id="IPR050728">
    <property type="entry name" value="Zinc_Metalloprotease_M4"/>
</dbReference>
<evidence type="ECO:0000256" key="1">
    <source>
        <dbReference type="ARBA" id="ARBA00009388"/>
    </source>
</evidence>
<dbReference type="InterPro" id="IPR008969">
    <property type="entry name" value="CarboxyPept-like_regulatory"/>
</dbReference>
<evidence type="ECO:0000259" key="12">
    <source>
        <dbReference type="Pfam" id="PF00082"/>
    </source>
</evidence>
<evidence type="ECO:0000256" key="2">
    <source>
        <dbReference type="ARBA" id="ARBA00022670"/>
    </source>
</evidence>
<evidence type="ECO:0000313" key="16">
    <source>
        <dbReference type="EMBL" id="GIF93787.1"/>
    </source>
</evidence>
<comment type="similarity">
    <text evidence="9">Belongs to the peptidase S8 family.</text>
</comment>
<dbReference type="CDD" id="cd09597">
    <property type="entry name" value="M4_TLP"/>
    <property type="match status" value="1"/>
</dbReference>
<evidence type="ECO:0000259" key="14">
    <source>
        <dbReference type="Pfam" id="PF02868"/>
    </source>
</evidence>
<keyword evidence="6" id="KW-0862">Zinc</keyword>
<dbReference type="Pfam" id="PF02868">
    <property type="entry name" value="Peptidase_M4_C"/>
    <property type="match status" value="1"/>
</dbReference>
<dbReference type="InterPro" id="IPR000209">
    <property type="entry name" value="Peptidase_S8/S53_dom"/>
</dbReference>
<evidence type="ECO:0000259" key="13">
    <source>
        <dbReference type="Pfam" id="PF01447"/>
    </source>
</evidence>
<evidence type="ECO:0000256" key="7">
    <source>
        <dbReference type="ARBA" id="ARBA00023049"/>
    </source>
</evidence>
<dbReference type="Gene3D" id="2.60.40.1120">
    <property type="entry name" value="Carboxypeptidase-like, regulatory domain"/>
    <property type="match status" value="2"/>
</dbReference>
<dbReference type="InterPro" id="IPR036852">
    <property type="entry name" value="Peptidase_S8/S53_dom_sf"/>
</dbReference>
<keyword evidence="5 9" id="KW-0378">Hydrolase</keyword>
<dbReference type="InterPro" id="IPR013784">
    <property type="entry name" value="Carb-bd-like_fold"/>
</dbReference>
<keyword evidence="9" id="KW-0720">Serine protease</keyword>
<dbReference type="EMBL" id="BONG01000072">
    <property type="protein sequence ID" value="GIF93787.1"/>
    <property type="molecule type" value="Genomic_DNA"/>
</dbReference>
<feature type="domain" description="FTP" evidence="15">
    <location>
        <begin position="304"/>
        <end position="343"/>
    </location>
</feature>
<evidence type="ECO:0000256" key="9">
    <source>
        <dbReference type="PROSITE-ProRule" id="PRU01240"/>
    </source>
</evidence>
<dbReference type="Gene3D" id="3.40.50.200">
    <property type="entry name" value="Peptidase S8/S53 domain"/>
    <property type="match status" value="1"/>
</dbReference>
<dbReference type="Pfam" id="PF07504">
    <property type="entry name" value="FTP"/>
    <property type="match status" value="1"/>
</dbReference>
<dbReference type="Gene3D" id="3.10.170.10">
    <property type="match status" value="1"/>
</dbReference>
<dbReference type="SUPFAM" id="SSF49464">
    <property type="entry name" value="Carboxypeptidase regulatory domain-like"/>
    <property type="match status" value="3"/>
</dbReference>
<comment type="caution">
    <text evidence="16">The sequence shown here is derived from an EMBL/GenBank/DDBJ whole genome shotgun (WGS) entry which is preliminary data.</text>
</comment>
<keyword evidence="11" id="KW-1133">Transmembrane helix</keyword>
<dbReference type="GO" id="GO:0004222">
    <property type="term" value="F:metalloendopeptidase activity"/>
    <property type="evidence" value="ECO:0007669"/>
    <property type="project" value="InterPro"/>
</dbReference>
<keyword evidence="11" id="KW-0472">Membrane</keyword>
<reference evidence="16 17" key="1">
    <citation type="submission" date="2021-01" db="EMBL/GenBank/DDBJ databases">
        <title>Whole genome shotgun sequence of Catellatospora chokoriensis NBRC 107358.</title>
        <authorList>
            <person name="Komaki H."/>
            <person name="Tamura T."/>
        </authorList>
    </citation>
    <scope>NUCLEOTIDE SEQUENCE [LARGE SCALE GENOMIC DNA]</scope>
    <source>
        <strain evidence="16 17">NBRC 107358</strain>
    </source>
</reference>
<keyword evidence="3" id="KW-0479">Metal-binding</keyword>
<proteinExistence type="inferred from homology"/>
<evidence type="ECO:0000256" key="11">
    <source>
        <dbReference type="SAM" id="Phobius"/>
    </source>
</evidence>
<feature type="domain" description="Peptidase M4 C-terminal" evidence="14">
    <location>
        <begin position="556"/>
        <end position="703"/>
    </location>
</feature>
<evidence type="ECO:0000256" key="10">
    <source>
        <dbReference type="SAM" id="MobiDB-lite"/>
    </source>
</evidence>
<dbReference type="Pfam" id="PF13620">
    <property type="entry name" value="CarboxypepD_reg"/>
    <property type="match status" value="2"/>
</dbReference>
<dbReference type="InterPro" id="IPR033857">
    <property type="entry name" value="Bacillopeptidase_F"/>
</dbReference>
<dbReference type="InterPro" id="IPR011096">
    <property type="entry name" value="FTP_domain"/>
</dbReference>
<dbReference type="GO" id="GO:0046872">
    <property type="term" value="F:metal ion binding"/>
    <property type="evidence" value="ECO:0007669"/>
    <property type="project" value="UniProtKB-KW"/>
</dbReference>
<dbReference type="PRINTS" id="PR00730">
    <property type="entry name" value="THERMOLYSIN"/>
</dbReference>
<organism evidence="16 17">
    <name type="scientific">Catellatospora chokoriensis</name>
    <dbReference type="NCBI Taxonomy" id="310353"/>
    <lineage>
        <taxon>Bacteria</taxon>
        <taxon>Bacillati</taxon>
        <taxon>Actinomycetota</taxon>
        <taxon>Actinomycetes</taxon>
        <taxon>Micromonosporales</taxon>
        <taxon>Micromonosporaceae</taxon>
        <taxon>Catellatospora</taxon>
    </lineage>
</organism>
<accession>A0A8J3K6K1</accession>
<dbReference type="InterPro" id="IPR027268">
    <property type="entry name" value="Peptidase_M4/M1_CTD_sf"/>
</dbReference>
<dbReference type="Pfam" id="PF00082">
    <property type="entry name" value="Peptidase_S8"/>
    <property type="match status" value="1"/>
</dbReference>
<keyword evidence="2 9" id="KW-0645">Protease</keyword>
<comment type="similarity">
    <text evidence="1">Belongs to the peptidase M4 family.</text>
</comment>
<dbReference type="InterPro" id="IPR023612">
    <property type="entry name" value="Peptidase_M4"/>
</dbReference>
<feature type="active site" description="Proton donor" evidence="8">
    <location>
        <position position="629"/>
    </location>
</feature>
<feature type="domain" description="Peptidase M4" evidence="13">
    <location>
        <begin position="478"/>
        <end position="553"/>
    </location>
</feature>
<feature type="transmembrane region" description="Helical" evidence="11">
    <location>
        <begin position="161"/>
        <end position="185"/>
    </location>
</feature>
<feature type="domain" description="Peptidase S8/S53" evidence="12">
    <location>
        <begin position="1028"/>
        <end position="1295"/>
    </location>
</feature>
<keyword evidence="7" id="KW-0482">Metalloprotease</keyword>
<dbReference type="GO" id="GO:0006508">
    <property type="term" value="P:proteolysis"/>
    <property type="evidence" value="ECO:0007669"/>
    <property type="project" value="UniProtKB-KW"/>
</dbReference>
<evidence type="ECO:0000313" key="17">
    <source>
        <dbReference type="Proteomes" id="UP000619293"/>
    </source>
</evidence>
<dbReference type="Pfam" id="PF01447">
    <property type="entry name" value="Peptidase_M4"/>
    <property type="match status" value="1"/>
</dbReference>
<evidence type="ECO:0000256" key="6">
    <source>
        <dbReference type="ARBA" id="ARBA00022833"/>
    </source>
</evidence>